<reference evidence="1 2" key="1">
    <citation type="journal article" date="2018" name="Vet. Microbiol.">
        <title>Clonal diversity and geographic distribution of methicillin-resistant Staphylococcus pseudintermedius from Australian animals: Discovery of novel sequence types.</title>
        <authorList>
            <person name="Worthing K.A."/>
            <person name="Abraham S."/>
            <person name="Coombs G.W."/>
            <person name="Pang S."/>
            <person name="Saputra S."/>
            <person name="Jordan D."/>
            <person name="Trott D.J."/>
            <person name="Norris J.M."/>
        </authorList>
    </citation>
    <scope>NUCLEOTIDE SEQUENCE [LARGE SCALE GENOMIC DNA]</scope>
    <source>
        <strain evidence="1 2">ST71 3</strain>
    </source>
</reference>
<accession>A0A317Z5N4</accession>
<proteinExistence type="predicted"/>
<dbReference type="EMBL" id="QEIV01002033">
    <property type="protein sequence ID" value="PWZ94452.1"/>
    <property type="molecule type" value="Genomic_DNA"/>
</dbReference>
<gene>
    <name evidence="1" type="ORF">DD924_17415</name>
</gene>
<organism evidence="1 2">
    <name type="scientific">Staphylococcus pseudintermedius</name>
    <dbReference type="NCBI Taxonomy" id="283734"/>
    <lineage>
        <taxon>Bacteria</taxon>
        <taxon>Bacillati</taxon>
        <taxon>Bacillota</taxon>
        <taxon>Bacilli</taxon>
        <taxon>Bacillales</taxon>
        <taxon>Staphylococcaceae</taxon>
        <taxon>Staphylococcus</taxon>
        <taxon>Staphylococcus intermedius group</taxon>
    </lineage>
</organism>
<dbReference type="AlphaFoldDB" id="A0A317Z5N4"/>
<name>A0A317Z5N4_STAPS</name>
<evidence type="ECO:0000313" key="1">
    <source>
        <dbReference type="EMBL" id="PWZ94452.1"/>
    </source>
</evidence>
<evidence type="ECO:0000313" key="2">
    <source>
        <dbReference type="Proteomes" id="UP000246351"/>
    </source>
</evidence>
<dbReference type="Proteomes" id="UP000246351">
    <property type="component" value="Unassembled WGS sequence"/>
</dbReference>
<sequence>MKVPYTKLKGLEEKGLTVFIIAQKLRRGATIEEALCVDDATLPKPKNYDGKLIRELQEASSKAAYIRYKKEKQLHRKPWLKTVQQQHKRGNYCKYLFNRSSFVKVKKDLYGRDQIV</sequence>
<comment type="caution">
    <text evidence="1">The sequence shown here is derived from an EMBL/GenBank/DDBJ whole genome shotgun (WGS) entry which is preliminary data.</text>
</comment>
<protein>
    <submittedName>
        <fullName evidence="1">Uncharacterized protein</fullName>
    </submittedName>
</protein>